<sequence>MYVEAATKDMIAHRINDFITSITEAADTALIEQWDHFKRQLEADIIALKKEARQRTNNGYRQRIGRLKKKINAIQTDTPASSKQRKDWVKALRTNQKQYRALKRRMLQNRNVWTSTTSAKFFFQRLSTKYGDNIIPTLNQKAGAPPRDIHDKTSILTDHWFACLNGIAGSPGEADAFIQKYMERWQKTDVTELDDEITEDEVAAAIAKCKLGKSCGPDNLGNEWYKDYHSLLTPLLTRLYNACMQQGKMPETFSEAYIFSISKGGNTANALNYRPIALLNTGYKILTRILAWRVHKYIRKLVHATQFGLRMIHDAINILEAAKKAAHNNETLSNAQVLLLDFAKAYDSLDRAYLFKILRAKGFPPLFIRAIQAMHQHTSVKFMANGTLSDSMSVISGIRQGCPLALLLFIIAGEENEREVQVGGFADDTVVYLAAKQMQEEALPTVHRCSAVSGLRLNVAKSTAIRLGQDKVGDGCGDSESEHRDTNQVAETKLTRCLGHMTGPEDTVGAAWTKAFEALTVRLALAVRKTNSAQERAMIARVIIVPKLLFVARHA</sequence>
<dbReference type="SUPFAM" id="SSF56672">
    <property type="entry name" value="DNA/RNA polymerases"/>
    <property type="match status" value="1"/>
</dbReference>
<dbReference type="AlphaFoldDB" id="A0A329SIF4"/>
<organism evidence="2 3">
    <name type="scientific">Phytophthora cactorum</name>
    <dbReference type="NCBI Taxonomy" id="29920"/>
    <lineage>
        <taxon>Eukaryota</taxon>
        <taxon>Sar</taxon>
        <taxon>Stramenopiles</taxon>
        <taxon>Oomycota</taxon>
        <taxon>Peronosporomycetes</taxon>
        <taxon>Peronosporales</taxon>
        <taxon>Peronosporaceae</taxon>
        <taxon>Phytophthora</taxon>
    </lineage>
</organism>
<dbReference type="EMBL" id="MJFZ01000172">
    <property type="protein sequence ID" value="RAW35342.1"/>
    <property type="molecule type" value="Genomic_DNA"/>
</dbReference>
<evidence type="ECO:0000313" key="2">
    <source>
        <dbReference type="EMBL" id="RAW35342.1"/>
    </source>
</evidence>
<protein>
    <recommendedName>
        <fullName evidence="1">Reverse transcriptase domain-containing protein</fullName>
    </recommendedName>
</protein>
<dbReference type="Pfam" id="PF00078">
    <property type="entry name" value="RVT_1"/>
    <property type="match status" value="1"/>
</dbReference>
<feature type="domain" description="Reverse transcriptase" evidence="1">
    <location>
        <begin position="242"/>
        <end position="480"/>
    </location>
</feature>
<dbReference type="Proteomes" id="UP000251314">
    <property type="component" value="Unassembled WGS sequence"/>
</dbReference>
<name>A0A329SIF4_9STRA</name>
<dbReference type="VEuPathDB" id="FungiDB:PC110_g8374"/>
<dbReference type="PANTHER" id="PTHR19446">
    <property type="entry name" value="REVERSE TRANSCRIPTASES"/>
    <property type="match status" value="1"/>
</dbReference>
<dbReference type="InterPro" id="IPR000477">
    <property type="entry name" value="RT_dom"/>
</dbReference>
<dbReference type="STRING" id="29920.A0A329SIF4"/>
<keyword evidence="3" id="KW-1185">Reference proteome</keyword>
<evidence type="ECO:0000259" key="1">
    <source>
        <dbReference type="PROSITE" id="PS50878"/>
    </source>
</evidence>
<dbReference type="InterPro" id="IPR043502">
    <property type="entry name" value="DNA/RNA_pol_sf"/>
</dbReference>
<reference evidence="2 3" key="1">
    <citation type="submission" date="2018-01" db="EMBL/GenBank/DDBJ databases">
        <title>Draft genome of the strawberry crown rot pathogen Phytophthora cactorum.</title>
        <authorList>
            <person name="Armitage A.D."/>
            <person name="Lysoe E."/>
            <person name="Nellist C.F."/>
            <person name="Harrison R.J."/>
            <person name="Brurberg M.B."/>
        </authorList>
    </citation>
    <scope>NUCLEOTIDE SEQUENCE [LARGE SCALE GENOMIC DNA]</scope>
    <source>
        <strain evidence="2 3">10300</strain>
    </source>
</reference>
<dbReference type="CDD" id="cd01650">
    <property type="entry name" value="RT_nLTR_like"/>
    <property type="match status" value="1"/>
</dbReference>
<accession>A0A329SIF4</accession>
<comment type="caution">
    <text evidence="2">The sequence shown here is derived from an EMBL/GenBank/DDBJ whole genome shotgun (WGS) entry which is preliminary data.</text>
</comment>
<dbReference type="OrthoDB" id="167162at2759"/>
<gene>
    <name evidence="2" type="ORF">PC110_g8374</name>
</gene>
<dbReference type="PROSITE" id="PS50878">
    <property type="entry name" value="RT_POL"/>
    <property type="match status" value="1"/>
</dbReference>
<evidence type="ECO:0000313" key="3">
    <source>
        <dbReference type="Proteomes" id="UP000251314"/>
    </source>
</evidence>
<proteinExistence type="predicted"/>